<evidence type="ECO:0000256" key="1">
    <source>
        <dbReference type="ARBA" id="ARBA00004571"/>
    </source>
</evidence>
<dbReference type="PANTHER" id="PTHR30069:SF53">
    <property type="entry name" value="COLICIN I RECEPTOR-RELATED"/>
    <property type="match status" value="1"/>
</dbReference>
<evidence type="ECO:0000256" key="7">
    <source>
        <dbReference type="ARBA" id="ARBA00023136"/>
    </source>
</evidence>
<evidence type="ECO:0000256" key="4">
    <source>
        <dbReference type="ARBA" id="ARBA00022729"/>
    </source>
</evidence>
<dbReference type="InterPro" id="IPR012910">
    <property type="entry name" value="Plug_dom"/>
</dbReference>
<evidence type="ECO:0000256" key="6">
    <source>
        <dbReference type="ARBA" id="ARBA00023077"/>
    </source>
</evidence>
<dbReference type="EMBL" id="UINC01001083">
    <property type="protein sequence ID" value="SUZ70157.1"/>
    <property type="molecule type" value="Genomic_DNA"/>
</dbReference>
<dbReference type="GO" id="GO:0009279">
    <property type="term" value="C:cell outer membrane"/>
    <property type="evidence" value="ECO:0007669"/>
    <property type="project" value="UniProtKB-SubCell"/>
</dbReference>
<evidence type="ECO:0000259" key="9">
    <source>
        <dbReference type="Pfam" id="PF00593"/>
    </source>
</evidence>
<accession>A0A381PVT7</accession>
<evidence type="ECO:0000256" key="2">
    <source>
        <dbReference type="ARBA" id="ARBA00022448"/>
    </source>
</evidence>
<dbReference type="PROSITE" id="PS00430">
    <property type="entry name" value="TONB_DEPENDENT_REC_1"/>
    <property type="match status" value="1"/>
</dbReference>
<evidence type="ECO:0000256" key="5">
    <source>
        <dbReference type="ARBA" id="ARBA00023065"/>
    </source>
</evidence>
<comment type="subcellular location">
    <subcellularLocation>
        <location evidence="1">Cell outer membrane</location>
        <topology evidence="1">Multi-pass membrane protein</topology>
    </subcellularLocation>
</comment>
<dbReference type="AlphaFoldDB" id="A0A381PVT7"/>
<keyword evidence="3" id="KW-0812">Transmembrane</keyword>
<evidence type="ECO:0008006" key="12">
    <source>
        <dbReference type="Google" id="ProtNLM"/>
    </source>
</evidence>
<evidence type="ECO:0000256" key="8">
    <source>
        <dbReference type="ARBA" id="ARBA00023237"/>
    </source>
</evidence>
<keyword evidence="7" id="KW-0472">Membrane</keyword>
<name>A0A381PVT7_9ZZZZ</name>
<dbReference type="InterPro" id="IPR036942">
    <property type="entry name" value="Beta-barrel_TonB_sf"/>
</dbReference>
<feature type="domain" description="TonB-dependent receptor plug" evidence="10">
    <location>
        <begin position="41"/>
        <end position="147"/>
    </location>
</feature>
<organism evidence="11">
    <name type="scientific">marine metagenome</name>
    <dbReference type="NCBI Taxonomy" id="408172"/>
    <lineage>
        <taxon>unclassified sequences</taxon>
        <taxon>metagenomes</taxon>
        <taxon>ecological metagenomes</taxon>
    </lineage>
</organism>
<dbReference type="GO" id="GO:0006811">
    <property type="term" value="P:monoatomic ion transport"/>
    <property type="evidence" value="ECO:0007669"/>
    <property type="project" value="UniProtKB-KW"/>
</dbReference>
<evidence type="ECO:0000256" key="3">
    <source>
        <dbReference type="ARBA" id="ARBA00022692"/>
    </source>
</evidence>
<dbReference type="PANTHER" id="PTHR30069">
    <property type="entry name" value="TONB-DEPENDENT OUTER MEMBRANE RECEPTOR"/>
    <property type="match status" value="1"/>
</dbReference>
<dbReference type="Pfam" id="PF00593">
    <property type="entry name" value="TonB_dep_Rec_b-barrel"/>
    <property type="match status" value="1"/>
</dbReference>
<gene>
    <name evidence="11" type="ORF">METZ01_LOCUS23011</name>
</gene>
<dbReference type="InterPro" id="IPR039426">
    <property type="entry name" value="TonB-dep_rcpt-like"/>
</dbReference>
<dbReference type="SUPFAM" id="SSF56935">
    <property type="entry name" value="Porins"/>
    <property type="match status" value="1"/>
</dbReference>
<keyword evidence="2" id="KW-0813">Transport</keyword>
<keyword evidence="4" id="KW-0732">Signal</keyword>
<sequence length="590" mass="67059">MKKFFIIFLAVMLYIPINGFAQNKDYLDSIVVTATRSEIPLDDTIVPVIVINRDQIKQSQAKDLSELLRFESGLDIGRNGGPGQATSLFFRGTESNHILVLLDGVRINPGTIGGAALQHISPEIIQRVEIVKGARSALYGTDAIGGVINIITRKLSSNYIESTVGTGSNNYKKMSVNGGIKFDSSEYGFTLNQEKTNGYKIRSDSNIKRGYNNLSINLFAKKTFATSDLTLRHWQASGKVEYLDFLLSPLDLDFLNKSSSMEINNLLTESLSSKILLSYIKDDITQNQSDDFVVSQRHALDWQLNFRHSLHNLVLGMFLSNEDASSFSWGSGFKEDTKTKAIFINDSINIEKQKFFIAGRYTNHETFGNKFTWNGEYAINLNEKLVLHVNLGHAFRAPDATDRYGYGGNINLKPEVSNEIQMGFRYRKIPSQIFHLELYENQIKNLIEYNFSTNMMLNIGKAKIKGAQIGYRYSRENFSFKTNITYQNAINENTKSRLLRRPNKSFALQVARKFSKSQLGFSILSNGRRKDFESTLPGYMVTNLTSQFYLGEDWKINVRIENVLDKNYETAEKYKMQGRGIFVEITNLWK</sequence>
<keyword evidence="8" id="KW-0998">Cell outer membrane</keyword>
<dbReference type="Pfam" id="PF07715">
    <property type="entry name" value="Plug"/>
    <property type="match status" value="1"/>
</dbReference>
<evidence type="ECO:0000259" key="10">
    <source>
        <dbReference type="Pfam" id="PF07715"/>
    </source>
</evidence>
<feature type="domain" description="TonB-dependent receptor-like beta-barrel" evidence="9">
    <location>
        <begin position="165"/>
        <end position="563"/>
    </location>
</feature>
<dbReference type="InterPro" id="IPR010916">
    <property type="entry name" value="TonB_box_CS"/>
</dbReference>
<dbReference type="Gene3D" id="2.170.130.10">
    <property type="entry name" value="TonB-dependent receptor, plug domain"/>
    <property type="match status" value="1"/>
</dbReference>
<dbReference type="InterPro" id="IPR037066">
    <property type="entry name" value="Plug_dom_sf"/>
</dbReference>
<evidence type="ECO:0000313" key="11">
    <source>
        <dbReference type="EMBL" id="SUZ70157.1"/>
    </source>
</evidence>
<proteinExistence type="predicted"/>
<dbReference type="Gene3D" id="2.40.170.20">
    <property type="entry name" value="TonB-dependent receptor, beta-barrel domain"/>
    <property type="match status" value="1"/>
</dbReference>
<dbReference type="InterPro" id="IPR000531">
    <property type="entry name" value="Beta-barrel_TonB"/>
</dbReference>
<dbReference type="PROSITE" id="PS52016">
    <property type="entry name" value="TONB_DEPENDENT_REC_3"/>
    <property type="match status" value="1"/>
</dbReference>
<dbReference type="GO" id="GO:0015889">
    <property type="term" value="P:cobalamin transport"/>
    <property type="evidence" value="ECO:0007669"/>
    <property type="project" value="TreeGrafter"/>
</dbReference>
<keyword evidence="6" id="KW-0798">TonB box</keyword>
<keyword evidence="5" id="KW-0406">Ion transport</keyword>
<protein>
    <recommendedName>
        <fullName evidence="12">TonB-dependent receptor plug domain-containing protein</fullName>
    </recommendedName>
</protein>
<reference evidence="11" key="1">
    <citation type="submission" date="2018-05" db="EMBL/GenBank/DDBJ databases">
        <authorList>
            <person name="Lanie J.A."/>
            <person name="Ng W.-L."/>
            <person name="Kazmierczak K.M."/>
            <person name="Andrzejewski T.M."/>
            <person name="Davidsen T.M."/>
            <person name="Wayne K.J."/>
            <person name="Tettelin H."/>
            <person name="Glass J.I."/>
            <person name="Rusch D."/>
            <person name="Podicherti R."/>
            <person name="Tsui H.-C.T."/>
            <person name="Winkler M.E."/>
        </authorList>
    </citation>
    <scope>NUCLEOTIDE SEQUENCE</scope>
</reference>